<feature type="region of interest" description="Disordered" evidence="8">
    <location>
        <begin position="118"/>
        <end position="139"/>
    </location>
</feature>
<dbReference type="CDD" id="cd00167">
    <property type="entry name" value="SANT"/>
    <property type="match status" value="2"/>
</dbReference>
<keyword evidence="6" id="KW-0804">Transcription</keyword>
<name>A0A3Q8HYW8_9LAMI</name>
<feature type="compositionally biased region" description="Polar residues" evidence="8">
    <location>
        <begin position="120"/>
        <end position="131"/>
    </location>
</feature>
<evidence type="ECO:0000313" key="11">
    <source>
        <dbReference type="EMBL" id="AYD88055.1"/>
    </source>
</evidence>
<dbReference type="SUPFAM" id="SSF46689">
    <property type="entry name" value="Homeodomain-like"/>
    <property type="match status" value="1"/>
</dbReference>
<keyword evidence="7" id="KW-0539">Nucleus</keyword>
<dbReference type="PROSITE" id="PS51294">
    <property type="entry name" value="HTH_MYB"/>
    <property type="match status" value="2"/>
</dbReference>
<evidence type="ECO:0000259" key="10">
    <source>
        <dbReference type="PROSITE" id="PS51294"/>
    </source>
</evidence>
<dbReference type="PANTHER" id="PTHR47999">
    <property type="entry name" value="TRANSCRIPTION FACTOR MYB8-RELATED-RELATED"/>
    <property type="match status" value="1"/>
</dbReference>
<dbReference type="GO" id="GO:0003677">
    <property type="term" value="F:DNA binding"/>
    <property type="evidence" value="ECO:0007669"/>
    <property type="project" value="UniProtKB-KW"/>
</dbReference>
<evidence type="ECO:0000256" key="5">
    <source>
        <dbReference type="ARBA" id="ARBA00023159"/>
    </source>
</evidence>
<evidence type="ECO:0000256" key="2">
    <source>
        <dbReference type="ARBA" id="ARBA00022737"/>
    </source>
</evidence>
<dbReference type="SMART" id="SM00717">
    <property type="entry name" value="SANT"/>
    <property type="match status" value="2"/>
</dbReference>
<dbReference type="Pfam" id="PF00249">
    <property type="entry name" value="Myb_DNA-binding"/>
    <property type="match status" value="2"/>
</dbReference>
<dbReference type="InterPro" id="IPR001005">
    <property type="entry name" value="SANT/Myb"/>
</dbReference>
<comment type="subcellular location">
    <subcellularLocation>
        <location evidence="1">Nucleus</location>
    </subcellularLocation>
</comment>
<dbReference type="GO" id="GO:0080090">
    <property type="term" value="P:regulation of primary metabolic process"/>
    <property type="evidence" value="ECO:0007669"/>
    <property type="project" value="UniProtKB-ARBA"/>
</dbReference>
<feature type="domain" description="Myb-like" evidence="9">
    <location>
        <begin position="1"/>
        <end position="39"/>
    </location>
</feature>
<evidence type="ECO:0000256" key="3">
    <source>
        <dbReference type="ARBA" id="ARBA00023015"/>
    </source>
</evidence>
<dbReference type="PROSITE" id="PS50090">
    <property type="entry name" value="MYB_LIKE"/>
    <property type="match status" value="2"/>
</dbReference>
<keyword evidence="5" id="KW-0010">Activator</keyword>
<dbReference type="FunFam" id="1.10.10.60:FF:000218">
    <property type="entry name" value="Myb transcription factor"/>
    <property type="match status" value="1"/>
</dbReference>
<keyword evidence="2" id="KW-0677">Repeat</keyword>
<dbReference type="InterPro" id="IPR009057">
    <property type="entry name" value="Homeodomain-like_sf"/>
</dbReference>
<feature type="domain" description="HTH myb-type" evidence="10">
    <location>
        <begin position="41"/>
        <end position="94"/>
    </location>
</feature>
<keyword evidence="3" id="KW-0805">Transcription regulation</keyword>
<dbReference type="EMBL" id="MH091792">
    <property type="protein sequence ID" value="AYD88055.1"/>
    <property type="molecule type" value="mRNA"/>
</dbReference>
<evidence type="ECO:0000256" key="1">
    <source>
        <dbReference type="ARBA" id="ARBA00004123"/>
    </source>
</evidence>
<protein>
    <submittedName>
        <fullName evidence="11">R2R3-MYB2</fullName>
    </submittedName>
</protein>
<accession>A0A3Q8HYW8</accession>
<feature type="domain" description="HTH myb-type" evidence="10">
    <location>
        <begin position="1"/>
        <end position="39"/>
    </location>
</feature>
<dbReference type="Gene3D" id="1.10.10.60">
    <property type="entry name" value="Homeodomain-like"/>
    <property type="match status" value="2"/>
</dbReference>
<evidence type="ECO:0000256" key="4">
    <source>
        <dbReference type="ARBA" id="ARBA00023125"/>
    </source>
</evidence>
<proteinExistence type="evidence at transcript level"/>
<dbReference type="AlphaFoldDB" id="A0A3Q8HYW8"/>
<keyword evidence="4" id="KW-0238">DNA-binding</keyword>
<dbReference type="InterPro" id="IPR015495">
    <property type="entry name" value="Myb_TF_plants"/>
</dbReference>
<feature type="domain" description="Myb-like" evidence="9">
    <location>
        <begin position="40"/>
        <end position="90"/>
    </location>
</feature>
<evidence type="ECO:0000256" key="7">
    <source>
        <dbReference type="ARBA" id="ARBA00023242"/>
    </source>
</evidence>
<dbReference type="PANTHER" id="PTHR47999:SF24">
    <property type="entry name" value="TRANSCRIPTION FACTOR MYB90"/>
    <property type="match status" value="1"/>
</dbReference>
<sequence length="209" mass="23539">MLLKKCVEIYGEGRWHLVPLRAGLNRCRKSCRLRWVNYLCPDIKRGYFTADEVDLLIRLHKLLGNRWSLIAGRIPGRTANDVKNFWNTHIVKISSTPKTSKLVEKTKIVKPKPHKLSKLAMSNNNKPQQPFNEEPQKNSKWCGNVLDTAETNEITGLSLFSIQKGSFSGGGTIKKSHAGDINCPTQTDGGDTVSEFSMGFFKFLEFDGV</sequence>
<reference evidence="11" key="1">
    <citation type="submission" date="2018-03" db="EMBL/GenBank/DDBJ databases">
        <title>The identification of an R2R3-MYB transcription factor involved in regulating anthocyanin biosynthesis in Primulina swinglei flowers.</title>
        <authorList>
            <person name="Ding D."/>
            <person name="Feng C."/>
        </authorList>
    </citation>
    <scope>NUCLEOTIDE SEQUENCE</scope>
</reference>
<dbReference type="InterPro" id="IPR017930">
    <property type="entry name" value="Myb_dom"/>
</dbReference>
<evidence type="ECO:0000259" key="9">
    <source>
        <dbReference type="PROSITE" id="PS50090"/>
    </source>
</evidence>
<dbReference type="GO" id="GO:0005634">
    <property type="term" value="C:nucleus"/>
    <property type="evidence" value="ECO:0007669"/>
    <property type="project" value="UniProtKB-SubCell"/>
</dbReference>
<evidence type="ECO:0000256" key="6">
    <source>
        <dbReference type="ARBA" id="ARBA00023163"/>
    </source>
</evidence>
<organism evidence="11">
    <name type="scientific">Primulina swinglei</name>
    <dbReference type="NCBI Taxonomy" id="1245266"/>
    <lineage>
        <taxon>Eukaryota</taxon>
        <taxon>Viridiplantae</taxon>
        <taxon>Streptophyta</taxon>
        <taxon>Embryophyta</taxon>
        <taxon>Tracheophyta</taxon>
        <taxon>Spermatophyta</taxon>
        <taxon>Magnoliopsida</taxon>
        <taxon>eudicotyledons</taxon>
        <taxon>Gunneridae</taxon>
        <taxon>Pentapetalae</taxon>
        <taxon>asterids</taxon>
        <taxon>lamiids</taxon>
        <taxon>Lamiales</taxon>
        <taxon>Gesneriaceae</taxon>
        <taxon>Didymocarpoideae</taxon>
        <taxon>Trichosporeae</taxon>
        <taxon>Didymocarpinae</taxon>
        <taxon>Primulina</taxon>
    </lineage>
</organism>
<evidence type="ECO:0000256" key="8">
    <source>
        <dbReference type="SAM" id="MobiDB-lite"/>
    </source>
</evidence>